<evidence type="ECO:0000313" key="2">
    <source>
        <dbReference type="Proteomes" id="UP001627154"/>
    </source>
</evidence>
<proteinExistence type="predicted"/>
<dbReference type="Pfam" id="PF02992">
    <property type="entry name" value="Transposase_21"/>
    <property type="match status" value="1"/>
</dbReference>
<reference evidence="1 2" key="1">
    <citation type="journal article" date="2024" name="bioRxiv">
        <title>A reference genome for Trichogramma kaykai: A tiny desert-dwelling parasitoid wasp with competing sex-ratio distorters.</title>
        <authorList>
            <person name="Culotta J."/>
            <person name="Lindsey A.R."/>
        </authorList>
    </citation>
    <scope>NUCLEOTIDE SEQUENCE [LARGE SCALE GENOMIC DNA]</scope>
    <source>
        <strain evidence="1 2">KSX58</strain>
    </source>
</reference>
<keyword evidence="2" id="KW-1185">Reference proteome</keyword>
<dbReference type="PANTHER" id="PTHR46579:SF1">
    <property type="entry name" value="F5_8 TYPE C DOMAIN-CONTAINING PROTEIN"/>
    <property type="match status" value="1"/>
</dbReference>
<name>A0ABD2WLU6_9HYME</name>
<accession>A0ABD2WLU6</accession>
<gene>
    <name evidence="1" type="ORF">TKK_011980</name>
</gene>
<dbReference type="Proteomes" id="UP001627154">
    <property type="component" value="Unassembled WGS sequence"/>
</dbReference>
<dbReference type="PANTHER" id="PTHR46579">
    <property type="entry name" value="F5/8 TYPE C DOMAIN-CONTAINING PROTEIN-RELATED"/>
    <property type="match status" value="1"/>
</dbReference>
<dbReference type="InterPro" id="IPR004242">
    <property type="entry name" value="Transposase_21"/>
</dbReference>
<organism evidence="1 2">
    <name type="scientific">Trichogramma kaykai</name>
    <dbReference type="NCBI Taxonomy" id="54128"/>
    <lineage>
        <taxon>Eukaryota</taxon>
        <taxon>Metazoa</taxon>
        <taxon>Ecdysozoa</taxon>
        <taxon>Arthropoda</taxon>
        <taxon>Hexapoda</taxon>
        <taxon>Insecta</taxon>
        <taxon>Pterygota</taxon>
        <taxon>Neoptera</taxon>
        <taxon>Endopterygota</taxon>
        <taxon>Hymenoptera</taxon>
        <taxon>Apocrita</taxon>
        <taxon>Proctotrupomorpha</taxon>
        <taxon>Chalcidoidea</taxon>
        <taxon>Trichogrammatidae</taxon>
        <taxon>Trichogramma</taxon>
    </lineage>
</organism>
<protein>
    <submittedName>
        <fullName evidence="1">Uncharacterized protein</fullName>
    </submittedName>
</protein>
<evidence type="ECO:0000313" key="1">
    <source>
        <dbReference type="EMBL" id="KAL3393720.1"/>
    </source>
</evidence>
<sequence>MISTPIKSVDKFIVENVPAKYRHNARNLVEWLPKDGSVKWAENGSISIDGSSIDGNIIDFVKDTMRSRKGSPLRGIRQLIEALQKASVPREFIGNKQYQRFVVSPPEISGNDLAAESKSEADDEKLYHGATWTVKEFVLAIGLLKSSLGLPDTHLSQPLKFVGQILPQPNNSPCNLYKFKKFFNCKGETILTKHYHCPSCTKLCENTCNDVDNDEVVENDDLDMNGDSCDCGEKKDYFIEIPLISQLECLYQRSGFFDQLQKSRSRVNLSNYGDIYDGNISESLKQNNNILSHKNNISFMWYTDGVRIFKSSKYNIWGFALIIFELPYSERYKIQNMLLVALWFGDHKPVPNIFLKPLKKSLKKLYEGVDFYIQDLGEVSTVKRILLCGTADLPAKALFLNMNQYNGKFSCQICYQNGRTVEKRRVYAYDEDIYLRTEESVLENVEQMLEINKPVRGIKGPSIISKICPNFITGSAIDVMHNSFEGVTKKLLEL</sequence>
<dbReference type="AlphaFoldDB" id="A0ABD2WLU6"/>
<comment type="caution">
    <text evidence="1">The sequence shown here is derived from an EMBL/GenBank/DDBJ whole genome shotgun (WGS) entry which is preliminary data.</text>
</comment>
<dbReference type="EMBL" id="JBJJXI010000096">
    <property type="protein sequence ID" value="KAL3393720.1"/>
    <property type="molecule type" value="Genomic_DNA"/>
</dbReference>